<dbReference type="Proteomes" id="UP000649617">
    <property type="component" value="Unassembled WGS sequence"/>
</dbReference>
<evidence type="ECO:0000313" key="2">
    <source>
        <dbReference type="Proteomes" id="UP000649617"/>
    </source>
</evidence>
<gene>
    <name evidence="1" type="primary">ARF1</name>
    <name evidence="1" type="ORF">SPIL2461_LOCUS3049</name>
</gene>
<accession>A0A812K6V8</accession>
<proteinExistence type="predicted"/>
<evidence type="ECO:0000313" key="1">
    <source>
        <dbReference type="EMBL" id="CAE7223417.1"/>
    </source>
</evidence>
<organism evidence="1 2">
    <name type="scientific">Symbiodinium pilosum</name>
    <name type="common">Dinoflagellate</name>
    <dbReference type="NCBI Taxonomy" id="2952"/>
    <lineage>
        <taxon>Eukaryota</taxon>
        <taxon>Sar</taxon>
        <taxon>Alveolata</taxon>
        <taxon>Dinophyceae</taxon>
        <taxon>Suessiales</taxon>
        <taxon>Symbiodiniaceae</taxon>
        <taxon>Symbiodinium</taxon>
    </lineage>
</organism>
<keyword evidence="2" id="KW-1185">Reference proteome</keyword>
<dbReference type="AlphaFoldDB" id="A0A812K6V8"/>
<reference evidence="1" key="1">
    <citation type="submission" date="2021-02" db="EMBL/GenBank/DDBJ databases">
        <authorList>
            <person name="Dougan E. K."/>
            <person name="Rhodes N."/>
            <person name="Thang M."/>
            <person name="Chan C."/>
        </authorList>
    </citation>
    <scope>NUCLEOTIDE SEQUENCE</scope>
</reference>
<comment type="caution">
    <text evidence="1">The sequence shown here is derived from an EMBL/GenBank/DDBJ whole genome shotgun (WGS) entry which is preliminary data.</text>
</comment>
<feature type="non-terminal residue" evidence="1">
    <location>
        <position position="218"/>
    </location>
</feature>
<dbReference type="OrthoDB" id="431067at2759"/>
<protein>
    <submittedName>
        <fullName evidence="1">ARF1 protein</fullName>
    </submittedName>
</protein>
<sequence>MAAHDQDEQVDANKDGIRDVEAMTGQELVAHKSKLALLSIKDPKRLQSAVGNLWSAWLAVVATLSLKFAQTTAYALAIAEMLKFPVTRYTAPVLAYALGPDLVKWVDVIIDSMLKAILILVMWTFAKMRAAFYSGLRGGQLFGEAVVKICQKWGLTDSLPFVQKPFNAEESYLDEAIGYPLALVGFYFQLTHFFALLPFPLDWILWPLTFVEGLLELQ</sequence>
<dbReference type="EMBL" id="CAJNIZ010003538">
    <property type="protein sequence ID" value="CAE7223417.1"/>
    <property type="molecule type" value="Genomic_DNA"/>
</dbReference>
<name>A0A812K6V8_SYMPI</name>